<dbReference type="InterPro" id="IPR054269">
    <property type="entry name" value="DUF7000"/>
</dbReference>
<keyword evidence="3" id="KW-1185">Reference proteome</keyword>
<sequence length="158" mass="18704">MKKNVSECIAIYQERLQTGEMQIAYKALVRFVMSLRRQFSRIDGYKVRNVSPGYLDYTYFAFSDDFLRSRELRYGIILNHRNMRFELWLMGQNEATQKAYWNLLKDTEWNEGVEDMPHYSVLETVLVDDPDFSDLPALSDRIEQSALRIIDGIRPYIA</sequence>
<feature type="domain" description="DUF7000" evidence="1">
    <location>
        <begin position="6"/>
        <end position="155"/>
    </location>
</feature>
<dbReference type="EMBL" id="AP025564">
    <property type="protein sequence ID" value="BDE96632.1"/>
    <property type="molecule type" value="Genomic_DNA"/>
</dbReference>
<dbReference type="Pfam" id="PF22526">
    <property type="entry name" value="DUF7000"/>
    <property type="match status" value="1"/>
</dbReference>
<name>A0ABM7WJY4_9ACTN</name>
<gene>
    <name evidence="2" type="ORF">CE91St30_19650</name>
</gene>
<evidence type="ECO:0000313" key="2">
    <source>
        <dbReference type="EMBL" id="BDE96632.1"/>
    </source>
</evidence>
<evidence type="ECO:0000259" key="1">
    <source>
        <dbReference type="Pfam" id="PF22526"/>
    </source>
</evidence>
<accession>A0ABM7WJY4</accession>
<protein>
    <recommendedName>
        <fullName evidence="1">DUF7000 domain-containing protein</fullName>
    </recommendedName>
</protein>
<dbReference type="RefSeq" id="WP_244385877.1">
    <property type="nucleotide sequence ID" value="NZ_AP025564.1"/>
</dbReference>
<organism evidence="2 3">
    <name type="scientific">Raoultibacter timonensis</name>
    <dbReference type="NCBI Taxonomy" id="1907662"/>
    <lineage>
        <taxon>Bacteria</taxon>
        <taxon>Bacillati</taxon>
        <taxon>Actinomycetota</taxon>
        <taxon>Coriobacteriia</taxon>
        <taxon>Eggerthellales</taxon>
        <taxon>Eggerthellaceae</taxon>
        <taxon>Raoultibacter</taxon>
    </lineage>
</organism>
<reference evidence="2 3" key="1">
    <citation type="submission" date="2022-01" db="EMBL/GenBank/DDBJ databases">
        <title>Novel bile acid biosynthetic pathways are enriched in the microbiome of centenarians.</title>
        <authorList>
            <person name="Sato Y."/>
            <person name="Atarashi K."/>
            <person name="Plichta R.D."/>
            <person name="Arai Y."/>
            <person name="Sasajima S."/>
            <person name="Kearney M.S."/>
            <person name="Suda W."/>
            <person name="Takeshita K."/>
            <person name="Sasaki T."/>
            <person name="Okamoto S."/>
            <person name="Skelly N.A."/>
            <person name="Okamura Y."/>
            <person name="Vlamakis H."/>
            <person name="Li Y."/>
            <person name="Tanoue T."/>
            <person name="Takei H."/>
            <person name="Nittono H."/>
            <person name="Narushima S."/>
            <person name="Irie J."/>
            <person name="Itoh H."/>
            <person name="Moriya K."/>
            <person name="Sugiura Y."/>
            <person name="Suematsu M."/>
            <person name="Moritoki N."/>
            <person name="Shibata S."/>
            <person name="Littman R.D."/>
            <person name="Fischbach A.M."/>
            <person name="Uwamino Y."/>
            <person name="Inoue T."/>
            <person name="Honda A."/>
            <person name="Hattori M."/>
            <person name="Murai T."/>
            <person name="Xavier J.R."/>
            <person name="Hirose N."/>
            <person name="Honda K."/>
        </authorList>
    </citation>
    <scope>NUCLEOTIDE SEQUENCE [LARGE SCALE GENOMIC DNA]</scope>
    <source>
        <strain evidence="2 3">CE91-St30</strain>
    </source>
</reference>
<proteinExistence type="predicted"/>
<dbReference type="Proteomes" id="UP001320544">
    <property type="component" value="Chromosome"/>
</dbReference>
<evidence type="ECO:0000313" key="3">
    <source>
        <dbReference type="Proteomes" id="UP001320544"/>
    </source>
</evidence>